<name>A0ABS8SWJ5_DATST</name>
<dbReference type="Proteomes" id="UP000823775">
    <property type="component" value="Unassembled WGS sequence"/>
</dbReference>
<reference evidence="2 3" key="1">
    <citation type="journal article" date="2021" name="BMC Genomics">
        <title>Datura genome reveals duplications of psychoactive alkaloid biosynthetic genes and high mutation rate following tissue culture.</title>
        <authorList>
            <person name="Rajewski A."/>
            <person name="Carter-House D."/>
            <person name="Stajich J."/>
            <person name="Litt A."/>
        </authorList>
    </citation>
    <scope>NUCLEOTIDE SEQUENCE [LARGE SCALE GENOMIC DNA]</scope>
    <source>
        <strain evidence="2">AR-01</strain>
    </source>
</reference>
<feature type="non-terminal residue" evidence="2">
    <location>
        <position position="1"/>
    </location>
</feature>
<sequence length="71" mass="7902">LCSGRETQHLLSASMKGMLNLTCFNLSMYFLIWASMVFFINHYGNGGLVFGIRGNGLETFTTSFSSFSFSI</sequence>
<comment type="caution">
    <text evidence="2">The sequence shown here is derived from an EMBL/GenBank/DDBJ whole genome shotgun (WGS) entry which is preliminary data.</text>
</comment>
<feature type="transmembrane region" description="Helical" evidence="1">
    <location>
        <begin position="21"/>
        <end position="40"/>
    </location>
</feature>
<keyword evidence="1" id="KW-1133">Transmembrane helix</keyword>
<gene>
    <name evidence="2" type="ORF">HAX54_050524</name>
</gene>
<keyword evidence="1" id="KW-0472">Membrane</keyword>
<proteinExistence type="predicted"/>
<accession>A0ABS8SWJ5</accession>
<evidence type="ECO:0000256" key="1">
    <source>
        <dbReference type="SAM" id="Phobius"/>
    </source>
</evidence>
<evidence type="ECO:0000313" key="3">
    <source>
        <dbReference type="Proteomes" id="UP000823775"/>
    </source>
</evidence>
<protein>
    <submittedName>
        <fullName evidence="2">Uncharacterized protein</fullName>
    </submittedName>
</protein>
<keyword evidence="1" id="KW-0812">Transmembrane</keyword>
<organism evidence="2 3">
    <name type="scientific">Datura stramonium</name>
    <name type="common">Jimsonweed</name>
    <name type="synonym">Common thornapple</name>
    <dbReference type="NCBI Taxonomy" id="4076"/>
    <lineage>
        <taxon>Eukaryota</taxon>
        <taxon>Viridiplantae</taxon>
        <taxon>Streptophyta</taxon>
        <taxon>Embryophyta</taxon>
        <taxon>Tracheophyta</taxon>
        <taxon>Spermatophyta</taxon>
        <taxon>Magnoliopsida</taxon>
        <taxon>eudicotyledons</taxon>
        <taxon>Gunneridae</taxon>
        <taxon>Pentapetalae</taxon>
        <taxon>asterids</taxon>
        <taxon>lamiids</taxon>
        <taxon>Solanales</taxon>
        <taxon>Solanaceae</taxon>
        <taxon>Solanoideae</taxon>
        <taxon>Datureae</taxon>
        <taxon>Datura</taxon>
    </lineage>
</organism>
<keyword evidence="3" id="KW-1185">Reference proteome</keyword>
<evidence type="ECO:0000313" key="2">
    <source>
        <dbReference type="EMBL" id="MCD7463417.1"/>
    </source>
</evidence>
<dbReference type="EMBL" id="JACEIK010000885">
    <property type="protein sequence ID" value="MCD7463417.1"/>
    <property type="molecule type" value="Genomic_DNA"/>
</dbReference>